<dbReference type="Proteomes" id="UP000078263">
    <property type="component" value="Chromosome"/>
</dbReference>
<gene>
    <name evidence="5" type="ORF">A9D12_04280</name>
</gene>
<dbReference type="KEGG" id="pns:A9D12_04280"/>
<dbReference type="PANTHER" id="PTHR21666">
    <property type="entry name" value="PEPTIDASE-RELATED"/>
    <property type="match status" value="1"/>
</dbReference>
<feature type="coiled-coil region" evidence="2">
    <location>
        <begin position="45"/>
        <end position="107"/>
    </location>
</feature>
<feature type="compositionally biased region" description="Low complexity" evidence="3">
    <location>
        <begin position="272"/>
        <end position="287"/>
    </location>
</feature>
<keyword evidence="1" id="KW-0732">Signal</keyword>
<feature type="domain" description="M23ase beta-sheet core" evidence="4">
    <location>
        <begin position="318"/>
        <end position="406"/>
    </location>
</feature>
<evidence type="ECO:0000313" key="5">
    <source>
        <dbReference type="EMBL" id="ANK12295.1"/>
    </source>
</evidence>
<evidence type="ECO:0000256" key="1">
    <source>
        <dbReference type="ARBA" id="ARBA00022729"/>
    </source>
</evidence>
<protein>
    <submittedName>
        <fullName evidence="5">Metalloendopeptidase</fullName>
    </submittedName>
</protein>
<keyword evidence="2" id="KW-0175">Coiled coil</keyword>
<dbReference type="RefSeq" id="WP_068350111.1">
    <property type="nucleotide sequence ID" value="NZ_CP016033.1"/>
</dbReference>
<name>A0A192D2F9_9SPHN</name>
<dbReference type="SUPFAM" id="SSF51261">
    <property type="entry name" value="Duplicated hybrid motif"/>
    <property type="match status" value="1"/>
</dbReference>
<evidence type="ECO:0000256" key="2">
    <source>
        <dbReference type="SAM" id="Coils"/>
    </source>
</evidence>
<dbReference type="AlphaFoldDB" id="A0A192D2F9"/>
<evidence type="ECO:0000256" key="3">
    <source>
        <dbReference type="SAM" id="MobiDB-lite"/>
    </source>
</evidence>
<organism evidence="5 6">
    <name type="scientific">Erythrobacter neustonensis</name>
    <dbReference type="NCBI Taxonomy" id="1112"/>
    <lineage>
        <taxon>Bacteria</taxon>
        <taxon>Pseudomonadati</taxon>
        <taxon>Pseudomonadota</taxon>
        <taxon>Alphaproteobacteria</taxon>
        <taxon>Sphingomonadales</taxon>
        <taxon>Erythrobacteraceae</taxon>
        <taxon>Erythrobacter/Porphyrobacter group</taxon>
        <taxon>Erythrobacter</taxon>
    </lineage>
</organism>
<accession>A0A192D2F9</accession>
<dbReference type="Pfam" id="PF01551">
    <property type="entry name" value="Peptidase_M23"/>
    <property type="match status" value="1"/>
</dbReference>
<dbReference type="Gene3D" id="2.70.70.10">
    <property type="entry name" value="Glucose Permease (Domain IIA)"/>
    <property type="match status" value="1"/>
</dbReference>
<dbReference type="GO" id="GO:0004222">
    <property type="term" value="F:metalloendopeptidase activity"/>
    <property type="evidence" value="ECO:0007669"/>
    <property type="project" value="TreeGrafter"/>
</dbReference>
<keyword evidence="6" id="KW-1185">Reference proteome</keyword>
<dbReference type="CDD" id="cd12797">
    <property type="entry name" value="M23_peptidase"/>
    <property type="match status" value="1"/>
</dbReference>
<proteinExistence type="predicted"/>
<dbReference type="EMBL" id="CP016033">
    <property type="protein sequence ID" value="ANK12295.1"/>
    <property type="molecule type" value="Genomic_DNA"/>
</dbReference>
<sequence length="411" mass="42392">MRGRTILILGAVIGVAAALTLAMPRLPHAAPVIALDDPAEAEAALARATRESRLAESRAARLTRAADSATEAAQKTASQAAALAARIQQAEAEIEASRARLTIARSRRAALSARLAEKREPTARLAAALQTAARRPLALAALQPGSLADVVHVRAVMASAVPQIAARTASLRRDLERGRALERQAATALAQLQGSEAELRGRRAQLAALEQQQRTASRSAQGAALREAERALALAEDARDLDGLVDKLGEVARLRSELAALPGPILRPADLAAPLPSQPAPAAADPAATPPPADFQLPVQGRTLVGFGARRTSGLASTGLTLAPAAQAQVVAPASGRVAFAGEYRGFGRIVIIEHPGGWTSLVTGLARVDVMVGAGVIGGSPIGRASGGAVPVTIELRRAGKPVNPLQYLR</sequence>
<evidence type="ECO:0000259" key="4">
    <source>
        <dbReference type="Pfam" id="PF01551"/>
    </source>
</evidence>
<feature type="region of interest" description="Disordered" evidence="3">
    <location>
        <begin position="272"/>
        <end position="292"/>
    </location>
</feature>
<reference evidence="5 6" key="1">
    <citation type="submission" date="2016-05" db="EMBL/GenBank/DDBJ databases">
        <title>Compelete Genome Sequence of Bacteriochlorophyll-Synthesizing Bacterium Porphyrobacter neustonensis DSM 9434.</title>
        <authorList>
            <person name="Shi X.-L."/>
            <person name="Wu Y.-H."/>
            <person name="Cheng H."/>
            <person name="Xu L."/>
            <person name="Zhang X.-Q."/>
            <person name="Wang C.-S."/>
            <person name="Xu X.-W."/>
        </authorList>
    </citation>
    <scope>NUCLEOTIDE SEQUENCE [LARGE SCALE GENOMIC DNA]</scope>
    <source>
        <strain evidence="5 6">DSM 9434</strain>
    </source>
</reference>
<dbReference type="InterPro" id="IPR050570">
    <property type="entry name" value="Cell_wall_metabolism_enzyme"/>
</dbReference>
<dbReference type="OrthoDB" id="9809144at2"/>
<dbReference type="InterPro" id="IPR016047">
    <property type="entry name" value="M23ase_b-sheet_dom"/>
</dbReference>
<dbReference type="InterPro" id="IPR011055">
    <property type="entry name" value="Dup_hybrid_motif"/>
</dbReference>
<dbReference type="PANTHER" id="PTHR21666:SF289">
    <property type="entry name" value="L-ALA--D-GLU ENDOPEPTIDASE"/>
    <property type="match status" value="1"/>
</dbReference>
<evidence type="ECO:0000313" key="6">
    <source>
        <dbReference type="Proteomes" id="UP000078263"/>
    </source>
</evidence>
<dbReference type="STRING" id="1112.A9D12_04280"/>